<protein>
    <submittedName>
        <fullName evidence="2">Uncharacterized protein</fullName>
    </submittedName>
</protein>
<dbReference type="AlphaFoldDB" id="A0A8K0KSM0"/>
<keyword evidence="3" id="KW-1185">Reference proteome</keyword>
<dbReference type="Proteomes" id="UP000792457">
    <property type="component" value="Unassembled WGS sequence"/>
</dbReference>
<organism evidence="2 3">
    <name type="scientific">Ladona fulva</name>
    <name type="common">Scarce chaser dragonfly</name>
    <name type="synonym">Libellula fulva</name>
    <dbReference type="NCBI Taxonomy" id="123851"/>
    <lineage>
        <taxon>Eukaryota</taxon>
        <taxon>Metazoa</taxon>
        <taxon>Ecdysozoa</taxon>
        <taxon>Arthropoda</taxon>
        <taxon>Hexapoda</taxon>
        <taxon>Insecta</taxon>
        <taxon>Pterygota</taxon>
        <taxon>Palaeoptera</taxon>
        <taxon>Odonata</taxon>
        <taxon>Epiprocta</taxon>
        <taxon>Anisoptera</taxon>
        <taxon>Libelluloidea</taxon>
        <taxon>Libellulidae</taxon>
        <taxon>Ladona</taxon>
    </lineage>
</organism>
<feature type="compositionally biased region" description="Basic and acidic residues" evidence="1">
    <location>
        <begin position="1"/>
        <end position="18"/>
    </location>
</feature>
<dbReference type="EMBL" id="KZ309509">
    <property type="protein sequence ID" value="KAG8239081.1"/>
    <property type="molecule type" value="Genomic_DNA"/>
</dbReference>
<evidence type="ECO:0000313" key="2">
    <source>
        <dbReference type="EMBL" id="KAG8239081.1"/>
    </source>
</evidence>
<sequence length="497" mass="57180">MDKNNDAFTRYREVRVLSESEESTENPLLRSWESETLDAPEDQEKEKVQTFSDTVESKRSDRTDMEEFIKMWKEKERKEEERKEKVERKEEEKERKAEERREKFLMEIRSLTRGKEMREEARGEVEKSSVVMDEKLDGPTHRQEKVEENVQTSREEIVYTLLRYVPPTIQKMVKSAEPVTVEKVVKLLGHDDHSFENTSRPISHNPQNTSVRVISSGSDQRLPTRSSPSPRSSRIWEGGSNGCSGEFPRSPQPTCPPSERSELSTCPNDRPTIPSLVRGDETEKGEVLKLNEPRPAGDRSRDIKVRSPKLILATHDLIDDRLVPIDDLMEEDKNPIKKCVCPEIRIVVLGAPVLEPIESGNEVSAISEDSLCKVVQDDPATTIVPIKKSYLSCANRNKSNPITKQAFTRYACKERKHQVVCFVGCNSIRPIILGTNVLSEENAVLDFQEGELRIFPKSKENKDAFFRFYVLLSFYFCLYRNCEKDMFETKEILSCPL</sequence>
<evidence type="ECO:0000256" key="1">
    <source>
        <dbReference type="SAM" id="MobiDB-lite"/>
    </source>
</evidence>
<gene>
    <name evidence="2" type="ORF">J437_LFUL018305</name>
</gene>
<feature type="region of interest" description="Disordered" evidence="1">
    <location>
        <begin position="115"/>
        <end position="149"/>
    </location>
</feature>
<proteinExistence type="predicted"/>
<reference evidence="2" key="2">
    <citation type="submission" date="2017-10" db="EMBL/GenBank/DDBJ databases">
        <title>Ladona fulva Genome sequencing and assembly.</title>
        <authorList>
            <person name="Murali S."/>
            <person name="Richards S."/>
            <person name="Bandaranaike D."/>
            <person name="Bellair M."/>
            <person name="Blankenburg K."/>
            <person name="Chao H."/>
            <person name="Dinh H."/>
            <person name="Doddapaneni H."/>
            <person name="Dugan-Rocha S."/>
            <person name="Elkadiri S."/>
            <person name="Gnanaolivu R."/>
            <person name="Hernandez B."/>
            <person name="Skinner E."/>
            <person name="Javaid M."/>
            <person name="Lee S."/>
            <person name="Li M."/>
            <person name="Ming W."/>
            <person name="Munidasa M."/>
            <person name="Muniz J."/>
            <person name="Nguyen L."/>
            <person name="Hughes D."/>
            <person name="Osuji N."/>
            <person name="Pu L.-L."/>
            <person name="Puazo M."/>
            <person name="Qu C."/>
            <person name="Quiroz J."/>
            <person name="Raj R."/>
            <person name="Weissenberger G."/>
            <person name="Xin Y."/>
            <person name="Zou X."/>
            <person name="Han Y."/>
            <person name="Worley K."/>
            <person name="Muzny D."/>
            <person name="Gibbs R."/>
        </authorList>
    </citation>
    <scope>NUCLEOTIDE SEQUENCE</scope>
    <source>
        <strain evidence="2">Sampled in the wild</strain>
    </source>
</reference>
<dbReference type="OrthoDB" id="6784677at2759"/>
<feature type="compositionally biased region" description="Polar residues" evidence="1">
    <location>
        <begin position="196"/>
        <end position="221"/>
    </location>
</feature>
<feature type="compositionally biased region" description="Basic and acidic residues" evidence="1">
    <location>
        <begin position="55"/>
        <end position="100"/>
    </location>
</feature>
<feature type="region of interest" description="Disordered" evidence="1">
    <location>
        <begin position="195"/>
        <end position="301"/>
    </location>
</feature>
<name>A0A8K0KSM0_LADFU</name>
<evidence type="ECO:0000313" key="3">
    <source>
        <dbReference type="Proteomes" id="UP000792457"/>
    </source>
</evidence>
<accession>A0A8K0KSM0</accession>
<feature type="compositionally biased region" description="Low complexity" evidence="1">
    <location>
        <begin position="223"/>
        <end position="233"/>
    </location>
</feature>
<comment type="caution">
    <text evidence="2">The sequence shown here is derived from an EMBL/GenBank/DDBJ whole genome shotgun (WGS) entry which is preliminary data.</text>
</comment>
<feature type="compositionally biased region" description="Basic and acidic residues" evidence="1">
    <location>
        <begin position="278"/>
        <end position="301"/>
    </location>
</feature>
<reference evidence="2" key="1">
    <citation type="submission" date="2013-04" db="EMBL/GenBank/DDBJ databases">
        <authorList>
            <person name="Qu J."/>
            <person name="Murali S.C."/>
            <person name="Bandaranaike D."/>
            <person name="Bellair M."/>
            <person name="Blankenburg K."/>
            <person name="Chao H."/>
            <person name="Dinh H."/>
            <person name="Doddapaneni H."/>
            <person name="Downs B."/>
            <person name="Dugan-Rocha S."/>
            <person name="Elkadiri S."/>
            <person name="Gnanaolivu R.D."/>
            <person name="Hernandez B."/>
            <person name="Javaid M."/>
            <person name="Jayaseelan J.C."/>
            <person name="Lee S."/>
            <person name="Li M."/>
            <person name="Ming W."/>
            <person name="Munidasa M."/>
            <person name="Muniz J."/>
            <person name="Nguyen L."/>
            <person name="Ongeri F."/>
            <person name="Osuji N."/>
            <person name="Pu L.-L."/>
            <person name="Puazo M."/>
            <person name="Qu C."/>
            <person name="Quiroz J."/>
            <person name="Raj R."/>
            <person name="Weissenberger G."/>
            <person name="Xin Y."/>
            <person name="Zou X."/>
            <person name="Han Y."/>
            <person name="Richards S."/>
            <person name="Worley K."/>
            <person name="Muzny D."/>
            <person name="Gibbs R."/>
        </authorList>
    </citation>
    <scope>NUCLEOTIDE SEQUENCE</scope>
    <source>
        <strain evidence="2">Sampled in the wild</strain>
    </source>
</reference>
<feature type="region of interest" description="Disordered" evidence="1">
    <location>
        <begin position="1"/>
        <end position="100"/>
    </location>
</feature>